<comment type="caution">
    <text evidence="1">The sequence shown here is derived from an EMBL/GenBank/DDBJ whole genome shotgun (WGS) entry which is preliminary data.</text>
</comment>
<keyword evidence="2" id="KW-1185">Reference proteome</keyword>
<gene>
    <name evidence="1" type="ORF">BKA67DRAFT_585779</name>
</gene>
<reference evidence="1" key="1">
    <citation type="journal article" date="2021" name="Nat. Commun.">
        <title>Genetic determinants of endophytism in the Arabidopsis root mycobiome.</title>
        <authorList>
            <person name="Mesny F."/>
            <person name="Miyauchi S."/>
            <person name="Thiergart T."/>
            <person name="Pickel B."/>
            <person name="Atanasova L."/>
            <person name="Karlsson M."/>
            <person name="Huettel B."/>
            <person name="Barry K.W."/>
            <person name="Haridas S."/>
            <person name="Chen C."/>
            <person name="Bauer D."/>
            <person name="Andreopoulos W."/>
            <person name="Pangilinan J."/>
            <person name="LaButti K."/>
            <person name="Riley R."/>
            <person name="Lipzen A."/>
            <person name="Clum A."/>
            <person name="Drula E."/>
            <person name="Henrissat B."/>
            <person name="Kohler A."/>
            <person name="Grigoriev I.V."/>
            <person name="Martin F.M."/>
            <person name="Hacquard S."/>
        </authorList>
    </citation>
    <scope>NUCLEOTIDE SEQUENCE</scope>
    <source>
        <strain evidence="1">MPI-SDFR-AT-0073</strain>
    </source>
</reference>
<sequence length="66" mass="7730">MWLRLRPLLQSEKETRQEMASWTKAADEGHETVARHGMSPVSGPTFLVLHSRTTFLSSWRRIDMKF</sequence>
<name>A0A9P8UBN2_9PEZI</name>
<accession>A0A9P8UBN2</accession>
<protein>
    <submittedName>
        <fullName evidence="1">Uncharacterized protein</fullName>
    </submittedName>
</protein>
<dbReference type="EMBL" id="JAGPXC010000011">
    <property type="protein sequence ID" value="KAH6645606.1"/>
    <property type="molecule type" value="Genomic_DNA"/>
</dbReference>
<dbReference type="Proteomes" id="UP000758603">
    <property type="component" value="Unassembled WGS sequence"/>
</dbReference>
<dbReference type="AlphaFoldDB" id="A0A9P8UBN2"/>
<organism evidence="1 2">
    <name type="scientific">Truncatella angustata</name>
    <dbReference type="NCBI Taxonomy" id="152316"/>
    <lineage>
        <taxon>Eukaryota</taxon>
        <taxon>Fungi</taxon>
        <taxon>Dikarya</taxon>
        <taxon>Ascomycota</taxon>
        <taxon>Pezizomycotina</taxon>
        <taxon>Sordariomycetes</taxon>
        <taxon>Xylariomycetidae</taxon>
        <taxon>Amphisphaeriales</taxon>
        <taxon>Sporocadaceae</taxon>
        <taxon>Truncatella</taxon>
    </lineage>
</organism>
<dbReference type="RefSeq" id="XP_045952120.1">
    <property type="nucleotide sequence ID" value="XM_046104216.1"/>
</dbReference>
<dbReference type="GeneID" id="70133107"/>
<proteinExistence type="predicted"/>
<evidence type="ECO:0000313" key="1">
    <source>
        <dbReference type="EMBL" id="KAH6645606.1"/>
    </source>
</evidence>
<evidence type="ECO:0000313" key="2">
    <source>
        <dbReference type="Proteomes" id="UP000758603"/>
    </source>
</evidence>